<dbReference type="EMBL" id="JAVDTF010000002">
    <property type="protein sequence ID" value="MDR6783713.1"/>
    <property type="molecule type" value="Genomic_DNA"/>
</dbReference>
<accession>A0ACC6KX72</accession>
<gene>
    <name evidence="1" type="ORF">J2X78_002278</name>
</gene>
<protein>
    <submittedName>
        <fullName evidence="1">GNAT family N-acyltransferase</fullName>
    </submittedName>
</protein>
<proteinExistence type="predicted"/>
<keyword evidence="2" id="KW-1185">Reference proteome</keyword>
<sequence>MEILKYTPLFREKCIALFESNMPRFFAPEELPLFIDFLDNDIEDNYYVVEKNAEIVACGGIFLDRETDEAGLSWGMVHIAEHKNGIGKLLTVYRINLLKEIYPGKVYKVDTSQHTEGFYLKRGFQTIAVVPDGFAKGIDKYVMKMNLVGRKI</sequence>
<reference evidence="1" key="1">
    <citation type="submission" date="2023-07" db="EMBL/GenBank/DDBJ databases">
        <title>Sorghum-associated microbial communities from plants grown in Nebraska, USA.</title>
        <authorList>
            <person name="Schachtman D."/>
        </authorList>
    </citation>
    <scope>NUCLEOTIDE SEQUENCE</scope>
    <source>
        <strain evidence="1">2697</strain>
    </source>
</reference>
<dbReference type="Proteomes" id="UP001246858">
    <property type="component" value="Unassembled WGS sequence"/>
</dbReference>
<organism evidence="1 2">
    <name type="scientific">Pedobacter africanus</name>
    <dbReference type="NCBI Taxonomy" id="151894"/>
    <lineage>
        <taxon>Bacteria</taxon>
        <taxon>Pseudomonadati</taxon>
        <taxon>Bacteroidota</taxon>
        <taxon>Sphingobacteriia</taxon>
        <taxon>Sphingobacteriales</taxon>
        <taxon>Sphingobacteriaceae</taxon>
        <taxon>Pedobacter</taxon>
    </lineage>
</organism>
<name>A0ACC6KX72_9SPHI</name>
<evidence type="ECO:0000313" key="1">
    <source>
        <dbReference type="EMBL" id="MDR6783713.1"/>
    </source>
</evidence>
<evidence type="ECO:0000313" key="2">
    <source>
        <dbReference type="Proteomes" id="UP001246858"/>
    </source>
</evidence>
<comment type="caution">
    <text evidence="1">The sequence shown here is derived from an EMBL/GenBank/DDBJ whole genome shotgun (WGS) entry which is preliminary data.</text>
</comment>